<dbReference type="EMBL" id="BAAAEN010000007">
    <property type="protein sequence ID" value="GAA0505077.1"/>
    <property type="molecule type" value="Genomic_DNA"/>
</dbReference>
<name>A0ABN1BT33_9BURK</name>
<feature type="compositionally biased region" description="Polar residues" evidence="1">
    <location>
        <begin position="1"/>
        <end position="17"/>
    </location>
</feature>
<evidence type="ECO:0000313" key="3">
    <source>
        <dbReference type="Proteomes" id="UP001501706"/>
    </source>
</evidence>
<proteinExistence type="predicted"/>
<sequence>MGSSCENNNGTTSSPIVQSAPHHSAANSRTTVAINQPPGQTNTLNQDKNRAKEPHPLKSRMRWIRLRRSTRIAPWGARVSA</sequence>
<feature type="compositionally biased region" description="Polar residues" evidence="1">
    <location>
        <begin position="25"/>
        <end position="46"/>
    </location>
</feature>
<evidence type="ECO:0000313" key="2">
    <source>
        <dbReference type="EMBL" id="GAA0505077.1"/>
    </source>
</evidence>
<organism evidence="2 3">
    <name type="scientific">Pigmentiphaga daeguensis</name>
    <dbReference type="NCBI Taxonomy" id="414049"/>
    <lineage>
        <taxon>Bacteria</taxon>
        <taxon>Pseudomonadati</taxon>
        <taxon>Pseudomonadota</taxon>
        <taxon>Betaproteobacteria</taxon>
        <taxon>Burkholderiales</taxon>
        <taxon>Alcaligenaceae</taxon>
        <taxon>Pigmentiphaga</taxon>
    </lineage>
</organism>
<protein>
    <submittedName>
        <fullName evidence="2">Uncharacterized protein</fullName>
    </submittedName>
</protein>
<gene>
    <name evidence="2" type="ORF">GCM10009097_22640</name>
</gene>
<reference evidence="2 3" key="1">
    <citation type="journal article" date="2019" name="Int. J. Syst. Evol. Microbiol.">
        <title>The Global Catalogue of Microorganisms (GCM) 10K type strain sequencing project: providing services to taxonomists for standard genome sequencing and annotation.</title>
        <authorList>
            <consortium name="The Broad Institute Genomics Platform"/>
            <consortium name="The Broad Institute Genome Sequencing Center for Infectious Disease"/>
            <person name="Wu L."/>
            <person name="Ma J."/>
        </authorList>
    </citation>
    <scope>NUCLEOTIDE SEQUENCE [LARGE SCALE GENOMIC DNA]</scope>
    <source>
        <strain evidence="2 3">JCM 14330</strain>
    </source>
</reference>
<feature type="compositionally biased region" description="Basic and acidic residues" evidence="1">
    <location>
        <begin position="47"/>
        <end position="56"/>
    </location>
</feature>
<keyword evidence="3" id="KW-1185">Reference proteome</keyword>
<evidence type="ECO:0000256" key="1">
    <source>
        <dbReference type="SAM" id="MobiDB-lite"/>
    </source>
</evidence>
<accession>A0ABN1BT33</accession>
<feature type="region of interest" description="Disordered" evidence="1">
    <location>
        <begin position="1"/>
        <end position="60"/>
    </location>
</feature>
<comment type="caution">
    <text evidence="2">The sequence shown here is derived from an EMBL/GenBank/DDBJ whole genome shotgun (WGS) entry which is preliminary data.</text>
</comment>
<dbReference type="Proteomes" id="UP001501706">
    <property type="component" value="Unassembled WGS sequence"/>
</dbReference>